<feature type="transmembrane region" description="Helical" evidence="10">
    <location>
        <begin position="6"/>
        <end position="26"/>
    </location>
</feature>
<dbReference type="InterPro" id="IPR002401">
    <property type="entry name" value="Cyt_P450_E_grp-I"/>
</dbReference>
<evidence type="ECO:0000256" key="9">
    <source>
        <dbReference type="RuleBase" id="RU000461"/>
    </source>
</evidence>
<evidence type="ECO:0000256" key="3">
    <source>
        <dbReference type="ARBA" id="ARBA00022617"/>
    </source>
</evidence>
<dbReference type="SUPFAM" id="SSF48264">
    <property type="entry name" value="Cytochrome P450"/>
    <property type="match status" value="1"/>
</dbReference>
<evidence type="ECO:0000256" key="10">
    <source>
        <dbReference type="SAM" id="Phobius"/>
    </source>
</evidence>
<keyword evidence="10" id="KW-0812">Transmembrane</keyword>
<dbReference type="PRINTS" id="PR00463">
    <property type="entry name" value="EP450I"/>
</dbReference>
<dbReference type="PRINTS" id="PR00385">
    <property type="entry name" value="P450"/>
</dbReference>
<evidence type="ECO:0008006" key="13">
    <source>
        <dbReference type="Google" id="ProtNLM"/>
    </source>
</evidence>
<keyword evidence="3 8" id="KW-0349">Heme</keyword>
<keyword evidence="7 9" id="KW-0503">Monooxygenase</keyword>
<dbReference type="GO" id="GO:0020037">
    <property type="term" value="F:heme binding"/>
    <property type="evidence" value="ECO:0007669"/>
    <property type="project" value="InterPro"/>
</dbReference>
<sequence>MWLSFAAPPLATIPIAGLALLLAYYISTYLCKNKDLSGIPAASPWAALTRFWLLREARFGRRYLTIDKAHQKHGDMVRIQPNHVSIANVEAINAIYGHGNGFLKRQEVHYRADCLDFYDAFVAVSRSLFSTRNRADHTRKRKIVSHTFAAKSVMQFEQYMHQNLNELLRQWDLICERAPANTKFVRFDCLPWFAYLAFDTIGDLAFGAPFGMLKNGQDTVEYMDYAGGPSKYMRAIEALSRRGEAFAVLGCLPFLKTISYLLPDPFLRHGVRSGEQVAGIAIARVNERLVSTATNDNKRVDILARLMEGKDMNGQPLGREELTAEALTQLIAGSDTTSNTLTGVFYWLLKTPGVLQKLQAELDAVIPSPNDEISFQSVKDLPYLKACLNEGMRIHSTSALGLPRVVPYNGPAVDICGHKFEPGTVLSVPNYTIHRLESIWGNDSNQYRPERWESLTADQRKAFVPFGHGPRSCVGRNVAEMEMTLALASLVRRYDFELYQDNFDTWEGFLRKGFHCEVGICRRTT</sequence>
<dbReference type="InterPro" id="IPR036396">
    <property type="entry name" value="Cyt_P450_sf"/>
</dbReference>
<dbReference type="Pfam" id="PF00067">
    <property type="entry name" value="p450"/>
    <property type="match status" value="1"/>
</dbReference>
<dbReference type="InterPro" id="IPR050121">
    <property type="entry name" value="Cytochrome_P450_monoxygenase"/>
</dbReference>
<feature type="binding site" description="axial binding residue" evidence="8">
    <location>
        <position position="473"/>
    </location>
    <ligand>
        <name>heme</name>
        <dbReference type="ChEBI" id="CHEBI:30413"/>
    </ligand>
    <ligandPart>
        <name>Fe</name>
        <dbReference type="ChEBI" id="CHEBI:18248"/>
    </ligandPart>
</feature>
<evidence type="ECO:0000313" key="12">
    <source>
        <dbReference type="Proteomes" id="UP000191500"/>
    </source>
</evidence>
<comment type="similarity">
    <text evidence="2 9">Belongs to the cytochrome P450 family.</text>
</comment>
<gene>
    <name evidence="11" type="ORF">PENCOP_c001G00137</name>
</gene>
<organism evidence="11 12">
    <name type="scientific">Penicillium coprophilum</name>
    <dbReference type="NCBI Taxonomy" id="36646"/>
    <lineage>
        <taxon>Eukaryota</taxon>
        <taxon>Fungi</taxon>
        <taxon>Dikarya</taxon>
        <taxon>Ascomycota</taxon>
        <taxon>Pezizomycotina</taxon>
        <taxon>Eurotiomycetes</taxon>
        <taxon>Eurotiomycetidae</taxon>
        <taxon>Eurotiales</taxon>
        <taxon>Aspergillaceae</taxon>
        <taxon>Penicillium</taxon>
    </lineage>
</organism>
<dbReference type="AlphaFoldDB" id="A0A1V6V6L8"/>
<dbReference type="PANTHER" id="PTHR24305">
    <property type="entry name" value="CYTOCHROME P450"/>
    <property type="match status" value="1"/>
</dbReference>
<protein>
    <recommendedName>
        <fullName evidence="13">Benzoate 4-monooxygenase</fullName>
    </recommendedName>
</protein>
<keyword evidence="10" id="KW-1133">Transmembrane helix</keyword>
<keyword evidence="10" id="KW-0472">Membrane</keyword>
<comment type="cofactor">
    <cofactor evidence="1 8">
        <name>heme</name>
        <dbReference type="ChEBI" id="CHEBI:30413"/>
    </cofactor>
</comment>
<evidence type="ECO:0000256" key="6">
    <source>
        <dbReference type="ARBA" id="ARBA00023004"/>
    </source>
</evidence>
<proteinExistence type="inferred from homology"/>
<keyword evidence="12" id="KW-1185">Reference proteome</keyword>
<dbReference type="CDD" id="cd11061">
    <property type="entry name" value="CYP67-like"/>
    <property type="match status" value="1"/>
</dbReference>
<dbReference type="PROSITE" id="PS00086">
    <property type="entry name" value="CYTOCHROME_P450"/>
    <property type="match status" value="1"/>
</dbReference>
<keyword evidence="4 8" id="KW-0479">Metal-binding</keyword>
<dbReference type="EMBL" id="MDDG01000001">
    <property type="protein sequence ID" value="OQE46296.1"/>
    <property type="molecule type" value="Genomic_DNA"/>
</dbReference>
<dbReference type="STRING" id="36646.A0A1V6V6L8"/>
<evidence type="ECO:0000256" key="2">
    <source>
        <dbReference type="ARBA" id="ARBA00010617"/>
    </source>
</evidence>
<comment type="caution">
    <text evidence="11">The sequence shown here is derived from an EMBL/GenBank/DDBJ whole genome shotgun (WGS) entry which is preliminary data.</text>
</comment>
<evidence type="ECO:0000256" key="4">
    <source>
        <dbReference type="ARBA" id="ARBA00022723"/>
    </source>
</evidence>
<dbReference type="GO" id="GO:0043386">
    <property type="term" value="P:mycotoxin biosynthetic process"/>
    <property type="evidence" value="ECO:0007669"/>
    <property type="project" value="UniProtKB-ARBA"/>
</dbReference>
<dbReference type="Proteomes" id="UP000191500">
    <property type="component" value="Unassembled WGS sequence"/>
</dbReference>
<evidence type="ECO:0000256" key="8">
    <source>
        <dbReference type="PIRSR" id="PIRSR602401-1"/>
    </source>
</evidence>
<dbReference type="GO" id="GO:0005506">
    <property type="term" value="F:iron ion binding"/>
    <property type="evidence" value="ECO:0007669"/>
    <property type="project" value="InterPro"/>
</dbReference>
<evidence type="ECO:0000256" key="7">
    <source>
        <dbReference type="ARBA" id="ARBA00023033"/>
    </source>
</evidence>
<dbReference type="PANTHER" id="PTHR24305:SF29">
    <property type="entry name" value="BENZOATE-PARA-HYDROXYLASE"/>
    <property type="match status" value="1"/>
</dbReference>
<name>A0A1V6V6L8_9EURO</name>
<reference evidence="12" key="1">
    <citation type="journal article" date="2017" name="Nat. Microbiol.">
        <title>Global analysis of biosynthetic gene clusters reveals vast potential of secondary metabolite production in Penicillium species.</title>
        <authorList>
            <person name="Nielsen J.C."/>
            <person name="Grijseels S."/>
            <person name="Prigent S."/>
            <person name="Ji B."/>
            <person name="Dainat J."/>
            <person name="Nielsen K.F."/>
            <person name="Frisvad J.C."/>
            <person name="Workman M."/>
            <person name="Nielsen J."/>
        </authorList>
    </citation>
    <scope>NUCLEOTIDE SEQUENCE [LARGE SCALE GENOMIC DNA]</scope>
    <source>
        <strain evidence="12">IBT 31321</strain>
    </source>
</reference>
<dbReference type="InterPro" id="IPR001128">
    <property type="entry name" value="Cyt_P450"/>
</dbReference>
<evidence type="ECO:0000256" key="1">
    <source>
        <dbReference type="ARBA" id="ARBA00001971"/>
    </source>
</evidence>
<dbReference type="InterPro" id="IPR017972">
    <property type="entry name" value="Cyt_P450_CS"/>
</dbReference>
<keyword evidence="5 9" id="KW-0560">Oxidoreductase</keyword>
<keyword evidence="6 8" id="KW-0408">Iron</keyword>
<dbReference type="GO" id="GO:0016705">
    <property type="term" value="F:oxidoreductase activity, acting on paired donors, with incorporation or reduction of molecular oxygen"/>
    <property type="evidence" value="ECO:0007669"/>
    <property type="project" value="InterPro"/>
</dbReference>
<evidence type="ECO:0000313" key="11">
    <source>
        <dbReference type="EMBL" id="OQE46296.1"/>
    </source>
</evidence>
<evidence type="ECO:0000256" key="5">
    <source>
        <dbReference type="ARBA" id="ARBA00023002"/>
    </source>
</evidence>
<accession>A0A1V6V6L8</accession>
<dbReference type="GO" id="GO:0004497">
    <property type="term" value="F:monooxygenase activity"/>
    <property type="evidence" value="ECO:0007669"/>
    <property type="project" value="UniProtKB-KW"/>
</dbReference>
<dbReference type="Gene3D" id="1.10.630.10">
    <property type="entry name" value="Cytochrome P450"/>
    <property type="match status" value="1"/>
</dbReference>